<dbReference type="PRINTS" id="PR01345">
    <property type="entry name" value="CERVTRCPTASE"/>
</dbReference>
<comment type="caution">
    <text evidence="1">The sequence shown here is derived from an EMBL/GenBank/DDBJ whole genome shotgun (WGS) entry which is preliminary data.</text>
</comment>
<gene>
    <name evidence="1" type="ORF">XENORESO_021565</name>
</gene>
<reference evidence="1 2" key="1">
    <citation type="submission" date="2021-06" db="EMBL/GenBank/DDBJ databases">
        <authorList>
            <person name="Palmer J.M."/>
        </authorList>
    </citation>
    <scope>NUCLEOTIDE SEQUENCE [LARGE SCALE GENOMIC DNA]</scope>
    <source>
        <strain evidence="1 2">XR_2019</strain>
        <tissue evidence="1">Muscle</tissue>
    </source>
</reference>
<evidence type="ECO:0000313" key="1">
    <source>
        <dbReference type="EMBL" id="MEQ2264896.1"/>
    </source>
</evidence>
<dbReference type="EMBL" id="JAHRIM010030946">
    <property type="protein sequence ID" value="MEQ2264896.1"/>
    <property type="molecule type" value="Genomic_DNA"/>
</dbReference>
<protein>
    <submittedName>
        <fullName evidence="1">Uncharacterized protein</fullName>
    </submittedName>
</protein>
<sequence length="109" mass="12282">MWQTANGILIASLQQCLAKTFILLELFIPLQPAIVTPGLLLEYHRVQFLGLSQLINVDGIKSANNNKVKNLGVIFDQDMSFKSHIKQVSRISFFHLKLEISYPGVTLKN</sequence>
<accession>A0ABV0W5Q8</accession>
<evidence type="ECO:0000313" key="2">
    <source>
        <dbReference type="Proteomes" id="UP001444071"/>
    </source>
</evidence>
<name>A0ABV0W5Q8_9TELE</name>
<keyword evidence="2" id="KW-1185">Reference proteome</keyword>
<dbReference type="Proteomes" id="UP001444071">
    <property type="component" value="Unassembled WGS sequence"/>
</dbReference>
<organism evidence="1 2">
    <name type="scientific">Xenotaenia resolanae</name>
    <dbReference type="NCBI Taxonomy" id="208358"/>
    <lineage>
        <taxon>Eukaryota</taxon>
        <taxon>Metazoa</taxon>
        <taxon>Chordata</taxon>
        <taxon>Craniata</taxon>
        <taxon>Vertebrata</taxon>
        <taxon>Euteleostomi</taxon>
        <taxon>Actinopterygii</taxon>
        <taxon>Neopterygii</taxon>
        <taxon>Teleostei</taxon>
        <taxon>Neoteleostei</taxon>
        <taxon>Acanthomorphata</taxon>
        <taxon>Ovalentaria</taxon>
        <taxon>Atherinomorphae</taxon>
        <taxon>Cyprinodontiformes</taxon>
        <taxon>Goodeidae</taxon>
        <taxon>Xenotaenia</taxon>
    </lineage>
</organism>
<proteinExistence type="predicted"/>